<dbReference type="Gene3D" id="3.40.30.10">
    <property type="entry name" value="Glutaredoxin"/>
    <property type="match status" value="1"/>
</dbReference>
<dbReference type="InterPro" id="IPR036249">
    <property type="entry name" value="Thioredoxin-like_sf"/>
</dbReference>
<comment type="subcellular location">
    <subcellularLocation>
        <location evidence="1">Plastid</location>
        <location evidence="1">Chloroplast</location>
    </subcellularLocation>
</comment>
<dbReference type="CDD" id="cd02947">
    <property type="entry name" value="TRX_family"/>
    <property type="match status" value="1"/>
</dbReference>
<keyword evidence="5" id="KW-0809">Transit peptide</keyword>
<dbReference type="GO" id="GO:0009657">
    <property type="term" value="P:plastid organization"/>
    <property type="evidence" value="ECO:0007669"/>
    <property type="project" value="EnsemblPlants"/>
</dbReference>
<dbReference type="GO" id="GO:0015035">
    <property type="term" value="F:protein-disulfide reductase activity"/>
    <property type="evidence" value="ECO:0007669"/>
    <property type="project" value="EnsemblPlants"/>
</dbReference>
<dbReference type="AlphaFoldDB" id="A0A103XXL1"/>
<dbReference type="SUPFAM" id="SSF52833">
    <property type="entry name" value="Thioredoxin-like"/>
    <property type="match status" value="1"/>
</dbReference>
<keyword evidence="3" id="KW-0150">Chloroplast</keyword>
<dbReference type="Pfam" id="PF00085">
    <property type="entry name" value="Thioredoxin"/>
    <property type="match status" value="1"/>
</dbReference>
<evidence type="ECO:0000256" key="2">
    <source>
        <dbReference type="ARBA" id="ARBA00022448"/>
    </source>
</evidence>
<dbReference type="OMA" id="TDSNWNN"/>
<evidence type="ECO:0000313" key="11">
    <source>
        <dbReference type="EMBL" id="KVH98766.1"/>
    </source>
</evidence>
<evidence type="ECO:0000256" key="6">
    <source>
        <dbReference type="ARBA" id="ARBA00022982"/>
    </source>
</evidence>
<comment type="similarity">
    <text evidence="9">Belongs to the thioredoxin family. Plant M-type subfamily.</text>
</comment>
<dbReference type="GO" id="GO:0042744">
    <property type="term" value="P:hydrogen peroxide catabolic process"/>
    <property type="evidence" value="ECO:0007669"/>
    <property type="project" value="EnsemblPlants"/>
</dbReference>
<keyword evidence="6" id="KW-0249">Electron transport</keyword>
<dbReference type="InterPro" id="IPR005746">
    <property type="entry name" value="Thioredoxin"/>
</dbReference>
<dbReference type="Proteomes" id="UP000243975">
    <property type="component" value="Unassembled WGS sequence"/>
</dbReference>
<comment type="caution">
    <text evidence="11">The sequence shown here is derived from an EMBL/GenBank/DDBJ whole genome shotgun (WGS) entry which is preliminary data.</text>
</comment>
<dbReference type="PROSITE" id="PS00194">
    <property type="entry name" value="THIOREDOXIN_1"/>
    <property type="match status" value="1"/>
</dbReference>
<keyword evidence="2" id="KW-0813">Transport</keyword>
<evidence type="ECO:0000256" key="8">
    <source>
        <dbReference type="ARBA" id="ARBA00023284"/>
    </source>
</evidence>
<dbReference type="PRINTS" id="PR00421">
    <property type="entry name" value="THIOREDOXIN"/>
</dbReference>
<evidence type="ECO:0000256" key="1">
    <source>
        <dbReference type="ARBA" id="ARBA00004229"/>
    </source>
</evidence>
<keyword evidence="7" id="KW-1015">Disulfide bond</keyword>
<dbReference type="PANTHER" id="PTHR45663">
    <property type="entry name" value="GEO12009P1"/>
    <property type="match status" value="1"/>
</dbReference>
<dbReference type="PANTHER" id="PTHR45663:SF42">
    <property type="entry name" value="THIOREDOXIN M5, CHLOROPLASTIC"/>
    <property type="match status" value="1"/>
</dbReference>
<dbReference type="PROSITE" id="PS51352">
    <property type="entry name" value="THIOREDOXIN_2"/>
    <property type="match status" value="1"/>
</dbReference>
<evidence type="ECO:0000313" key="12">
    <source>
        <dbReference type="Proteomes" id="UP000243975"/>
    </source>
</evidence>
<evidence type="ECO:0000256" key="7">
    <source>
        <dbReference type="ARBA" id="ARBA00023157"/>
    </source>
</evidence>
<evidence type="ECO:0000259" key="10">
    <source>
        <dbReference type="PROSITE" id="PS51352"/>
    </source>
</evidence>
<dbReference type="EMBL" id="LEKV01003715">
    <property type="protein sequence ID" value="KVH98766.1"/>
    <property type="molecule type" value="Genomic_DNA"/>
</dbReference>
<dbReference type="InterPro" id="IPR013766">
    <property type="entry name" value="Thioredoxin_domain"/>
</dbReference>
<keyword evidence="12" id="KW-1185">Reference proteome</keyword>
<dbReference type="Gramene" id="KVH98766">
    <property type="protein sequence ID" value="KVH98766"/>
    <property type="gene ID" value="Ccrd_023007"/>
</dbReference>
<gene>
    <name evidence="11" type="ORF">Ccrd_023007</name>
</gene>
<reference evidence="11 12" key="1">
    <citation type="journal article" date="2016" name="Sci. Rep.">
        <title>The genome sequence of the outbreeding globe artichoke constructed de novo incorporating a phase-aware low-pass sequencing strategy of F1 progeny.</title>
        <authorList>
            <person name="Scaglione D."/>
            <person name="Reyes-Chin-Wo S."/>
            <person name="Acquadro A."/>
            <person name="Froenicke L."/>
            <person name="Portis E."/>
            <person name="Beitel C."/>
            <person name="Tirone M."/>
            <person name="Mauro R."/>
            <person name="Lo Monaco A."/>
            <person name="Mauromicale G."/>
            <person name="Faccioli P."/>
            <person name="Cattivelli L."/>
            <person name="Rieseberg L."/>
            <person name="Michelmore R."/>
            <person name="Lanteri S."/>
        </authorList>
    </citation>
    <scope>NUCLEOTIDE SEQUENCE [LARGE SCALE GENOMIC DNA]</scope>
    <source>
        <strain evidence="11">2C</strain>
    </source>
</reference>
<evidence type="ECO:0000256" key="3">
    <source>
        <dbReference type="ARBA" id="ARBA00022528"/>
    </source>
</evidence>
<evidence type="ECO:0000256" key="4">
    <source>
        <dbReference type="ARBA" id="ARBA00022640"/>
    </source>
</evidence>
<sequence length="172" mass="19036">MAMEKCFGMGTTRATVLQHTHRHFASIDAPCFTKAPMMKSSTLTSSFFKLRCSNRSNRIVCKSAVNQVEVVTDCTWTELVVAADLPVLVEFWAPWCGPCRMIAPVVDELAKEYSGKAVCFKINTDDCPNIASQYGIRSIPTLLFFKNGEKKESVVGAVPKSTLIATLDKYID</sequence>
<dbReference type="NCBIfam" id="TIGR01068">
    <property type="entry name" value="thioredoxin"/>
    <property type="match status" value="1"/>
</dbReference>
<dbReference type="STRING" id="59895.A0A103XXL1"/>
<keyword evidence="8" id="KW-0676">Redox-active center</keyword>
<organism evidence="11 12">
    <name type="scientific">Cynara cardunculus var. scolymus</name>
    <name type="common">Globe artichoke</name>
    <name type="synonym">Cynara scolymus</name>
    <dbReference type="NCBI Taxonomy" id="59895"/>
    <lineage>
        <taxon>Eukaryota</taxon>
        <taxon>Viridiplantae</taxon>
        <taxon>Streptophyta</taxon>
        <taxon>Embryophyta</taxon>
        <taxon>Tracheophyta</taxon>
        <taxon>Spermatophyta</taxon>
        <taxon>Magnoliopsida</taxon>
        <taxon>eudicotyledons</taxon>
        <taxon>Gunneridae</taxon>
        <taxon>Pentapetalae</taxon>
        <taxon>asterids</taxon>
        <taxon>campanulids</taxon>
        <taxon>Asterales</taxon>
        <taxon>Asteraceae</taxon>
        <taxon>Carduoideae</taxon>
        <taxon>Cardueae</taxon>
        <taxon>Carduinae</taxon>
        <taxon>Cynara</taxon>
    </lineage>
</organism>
<name>A0A103XXL1_CYNCS</name>
<accession>A0A103XXL1</accession>
<dbReference type="InterPro" id="IPR017937">
    <property type="entry name" value="Thioredoxin_CS"/>
</dbReference>
<feature type="domain" description="Thioredoxin" evidence="10">
    <location>
        <begin position="29"/>
        <end position="172"/>
    </location>
</feature>
<proteinExistence type="inferred from homology"/>
<keyword evidence="4" id="KW-0934">Plastid</keyword>
<evidence type="ECO:0000256" key="9">
    <source>
        <dbReference type="ARBA" id="ARBA00038056"/>
    </source>
</evidence>
<protein>
    <submittedName>
        <fullName evidence="11">Thioredoxin</fullName>
    </submittedName>
</protein>
<dbReference type="FunFam" id="3.40.30.10:FF:000001">
    <property type="entry name" value="Thioredoxin"/>
    <property type="match status" value="1"/>
</dbReference>
<dbReference type="GO" id="GO:0008047">
    <property type="term" value="F:enzyme activator activity"/>
    <property type="evidence" value="ECO:0007669"/>
    <property type="project" value="UniProtKB-ARBA"/>
</dbReference>
<dbReference type="GO" id="GO:0009507">
    <property type="term" value="C:chloroplast"/>
    <property type="evidence" value="ECO:0007669"/>
    <property type="project" value="UniProtKB-SubCell"/>
</dbReference>
<evidence type="ECO:0000256" key="5">
    <source>
        <dbReference type="ARBA" id="ARBA00022946"/>
    </source>
</evidence>
<dbReference type="OrthoDB" id="2121326at2759"/>